<dbReference type="AlphaFoldDB" id="A0A8S9V9B4"/>
<gene>
    <name evidence="2" type="ORF">GN958_ATG01219</name>
</gene>
<evidence type="ECO:0000313" key="3">
    <source>
        <dbReference type="Proteomes" id="UP000704712"/>
    </source>
</evidence>
<evidence type="ECO:0000313" key="2">
    <source>
        <dbReference type="EMBL" id="KAF4149635.1"/>
    </source>
</evidence>
<proteinExistence type="predicted"/>
<protein>
    <submittedName>
        <fullName evidence="2">Uncharacterized protein</fullName>
    </submittedName>
</protein>
<dbReference type="EMBL" id="JAACNO010000148">
    <property type="protein sequence ID" value="KAF4149635.1"/>
    <property type="molecule type" value="Genomic_DNA"/>
</dbReference>
<dbReference type="Proteomes" id="UP000704712">
    <property type="component" value="Unassembled WGS sequence"/>
</dbReference>
<reference evidence="2" key="1">
    <citation type="submission" date="2020-03" db="EMBL/GenBank/DDBJ databases">
        <title>Hybrid Assembly of Korean Phytophthora infestans isolates.</title>
        <authorList>
            <person name="Prokchorchik M."/>
            <person name="Lee Y."/>
            <person name="Seo J."/>
            <person name="Cho J.-H."/>
            <person name="Park Y.-E."/>
            <person name="Jang D.-C."/>
            <person name="Im J.-S."/>
            <person name="Choi J.-G."/>
            <person name="Park H.-J."/>
            <person name="Lee G.-B."/>
            <person name="Lee Y.-G."/>
            <person name="Hong S.-Y."/>
            <person name="Cho K."/>
            <person name="Sohn K.H."/>
        </authorList>
    </citation>
    <scope>NUCLEOTIDE SEQUENCE</scope>
    <source>
        <strain evidence="2">KR_2_A2</strain>
    </source>
</reference>
<comment type="caution">
    <text evidence="2">The sequence shown here is derived from an EMBL/GenBank/DDBJ whole genome shotgun (WGS) entry which is preliminary data.</text>
</comment>
<accession>A0A8S9V9B4</accession>
<organism evidence="2 3">
    <name type="scientific">Phytophthora infestans</name>
    <name type="common">Potato late blight agent</name>
    <name type="synonym">Botrytis infestans</name>
    <dbReference type="NCBI Taxonomy" id="4787"/>
    <lineage>
        <taxon>Eukaryota</taxon>
        <taxon>Sar</taxon>
        <taxon>Stramenopiles</taxon>
        <taxon>Oomycota</taxon>
        <taxon>Peronosporomycetes</taxon>
        <taxon>Peronosporales</taxon>
        <taxon>Peronosporaceae</taxon>
        <taxon>Phytophthora</taxon>
    </lineage>
</organism>
<feature type="region of interest" description="Disordered" evidence="1">
    <location>
        <begin position="1"/>
        <end position="23"/>
    </location>
</feature>
<evidence type="ECO:0000256" key="1">
    <source>
        <dbReference type="SAM" id="MobiDB-lite"/>
    </source>
</evidence>
<sequence>MSTDSKDGEEKNKMKTAKEDKIMHQPFDGESFEVWMMSSDQEKNEKDMKNDDMGDDREMQQKNREVLRSWLLGTEVLVLVSVRAYQRATMWLNALSRTTVSKRDGLEWRA</sequence>
<name>A0A8S9V9B4_PHYIN</name>